<evidence type="ECO:0000259" key="2">
    <source>
        <dbReference type="Pfam" id="PF13472"/>
    </source>
</evidence>
<dbReference type="EMBL" id="CP104064">
    <property type="protein sequence ID" value="WAH37776.1"/>
    <property type="molecule type" value="Genomic_DNA"/>
</dbReference>
<organism evidence="3 4">
    <name type="scientific">Alicyclobacillus dauci</name>
    <dbReference type="NCBI Taxonomy" id="1475485"/>
    <lineage>
        <taxon>Bacteria</taxon>
        <taxon>Bacillati</taxon>
        <taxon>Bacillota</taxon>
        <taxon>Bacilli</taxon>
        <taxon>Bacillales</taxon>
        <taxon>Alicyclobacillaceae</taxon>
        <taxon>Alicyclobacillus</taxon>
    </lineage>
</organism>
<keyword evidence="3" id="KW-0378">Hydrolase</keyword>
<feature type="region of interest" description="Disordered" evidence="1">
    <location>
        <begin position="245"/>
        <end position="266"/>
    </location>
</feature>
<dbReference type="Pfam" id="PF13472">
    <property type="entry name" value="Lipase_GDSL_2"/>
    <property type="match status" value="1"/>
</dbReference>
<sequence>MHANNLLNLSGRSSHSELIVSSTPTAQSLTGYRKAEPVYGADGQRVLIIGSSVAHGWKDNPQDGGYLDRSFRVLSDLTSNHFEVYNKAVPGHGVMTIRKTYPTWLTDIHPDVVVIAWGGLDDLYAKTPMTSFQEQVKWEIQSALAKHALVIVVTSPVSKASYTTYKLSQPILFNDEMNVAKDFHNENVHVFNVFGQMKSYLSTHHETIRPYMGDAWHPNTAGHELAAQLFINDWSEQFGTGAVRYHGLSHGSPEPHSAVHRGSQVV</sequence>
<evidence type="ECO:0000256" key="1">
    <source>
        <dbReference type="SAM" id="MobiDB-lite"/>
    </source>
</evidence>
<reference evidence="3" key="1">
    <citation type="submission" date="2022-08" db="EMBL/GenBank/DDBJ databases">
        <title>Alicyclobacillus dauci DSM2870, complete genome.</title>
        <authorList>
            <person name="Wang Q."/>
            <person name="Cai R."/>
            <person name="Wang Z."/>
        </authorList>
    </citation>
    <scope>NUCLEOTIDE SEQUENCE</scope>
    <source>
        <strain evidence="3">DSM 28700</strain>
    </source>
</reference>
<dbReference type="CDD" id="cd00229">
    <property type="entry name" value="SGNH_hydrolase"/>
    <property type="match status" value="1"/>
</dbReference>
<protein>
    <submittedName>
        <fullName evidence="3">SGNH/GDSL hydrolase family protein</fullName>
    </submittedName>
</protein>
<keyword evidence="4" id="KW-1185">Reference proteome</keyword>
<accession>A0ABY6Z636</accession>
<dbReference type="InterPro" id="IPR051532">
    <property type="entry name" value="Ester_Hydrolysis_Enzymes"/>
</dbReference>
<dbReference type="InterPro" id="IPR013830">
    <property type="entry name" value="SGNH_hydro"/>
</dbReference>
<feature type="domain" description="SGNH hydrolase-type esterase" evidence="2">
    <location>
        <begin position="49"/>
        <end position="225"/>
    </location>
</feature>
<dbReference type="PANTHER" id="PTHR30383:SF5">
    <property type="entry name" value="SGNH HYDROLASE-TYPE ESTERASE DOMAIN-CONTAINING PROTEIN"/>
    <property type="match status" value="1"/>
</dbReference>
<evidence type="ECO:0000313" key="3">
    <source>
        <dbReference type="EMBL" id="WAH37776.1"/>
    </source>
</evidence>
<dbReference type="Gene3D" id="3.40.50.1110">
    <property type="entry name" value="SGNH hydrolase"/>
    <property type="match status" value="1"/>
</dbReference>
<dbReference type="GO" id="GO:0016787">
    <property type="term" value="F:hydrolase activity"/>
    <property type="evidence" value="ECO:0007669"/>
    <property type="project" value="UniProtKB-KW"/>
</dbReference>
<name>A0ABY6Z636_9BACL</name>
<dbReference type="Proteomes" id="UP001164803">
    <property type="component" value="Chromosome"/>
</dbReference>
<dbReference type="PANTHER" id="PTHR30383">
    <property type="entry name" value="THIOESTERASE 1/PROTEASE 1/LYSOPHOSPHOLIPASE L1"/>
    <property type="match status" value="1"/>
</dbReference>
<proteinExistence type="predicted"/>
<dbReference type="RefSeq" id="WP_268045300.1">
    <property type="nucleotide sequence ID" value="NZ_CP104064.1"/>
</dbReference>
<gene>
    <name evidence="3" type="ORF">NZD86_04535</name>
</gene>
<dbReference type="InterPro" id="IPR036514">
    <property type="entry name" value="SGNH_hydro_sf"/>
</dbReference>
<evidence type="ECO:0000313" key="4">
    <source>
        <dbReference type="Proteomes" id="UP001164803"/>
    </source>
</evidence>
<dbReference type="SUPFAM" id="SSF52266">
    <property type="entry name" value="SGNH hydrolase"/>
    <property type="match status" value="1"/>
</dbReference>